<evidence type="ECO:0000313" key="6">
    <source>
        <dbReference type="EMBL" id="KAK3193042.1"/>
    </source>
</evidence>
<evidence type="ECO:0000256" key="2">
    <source>
        <dbReference type="ARBA" id="ARBA00022801"/>
    </source>
</evidence>
<accession>A0AAD9ZTU9</accession>
<evidence type="ECO:0000256" key="4">
    <source>
        <dbReference type="ARBA" id="ARBA00023326"/>
    </source>
</evidence>
<name>A0AAD9ZTU9_9ROSI</name>
<dbReference type="PROSITE" id="PS51760">
    <property type="entry name" value="GH10_2"/>
    <property type="match status" value="1"/>
</dbReference>
<gene>
    <name evidence="6" type="ORF">Dsin_024352</name>
</gene>
<dbReference type="Gene3D" id="3.20.20.80">
    <property type="entry name" value="Glycosidases"/>
    <property type="match status" value="1"/>
</dbReference>
<evidence type="ECO:0000259" key="5">
    <source>
        <dbReference type="PROSITE" id="PS51760"/>
    </source>
</evidence>
<dbReference type="AlphaFoldDB" id="A0AAD9ZTU9"/>
<evidence type="ECO:0000256" key="3">
    <source>
        <dbReference type="ARBA" id="ARBA00023277"/>
    </source>
</evidence>
<dbReference type="EMBL" id="JANJYJ010000008">
    <property type="protein sequence ID" value="KAK3193042.1"/>
    <property type="molecule type" value="Genomic_DNA"/>
</dbReference>
<dbReference type="GO" id="GO:0000272">
    <property type="term" value="P:polysaccharide catabolic process"/>
    <property type="evidence" value="ECO:0007669"/>
    <property type="project" value="UniProtKB-KW"/>
</dbReference>
<organism evidence="6 7">
    <name type="scientific">Dipteronia sinensis</name>
    <dbReference type="NCBI Taxonomy" id="43782"/>
    <lineage>
        <taxon>Eukaryota</taxon>
        <taxon>Viridiplantae</taxon>
        <taxon>Streptophyta</taxon>
        <taxon>Embryophyta</taxon>
        <taxon>Tracheophyta</taxon>
        <taxon>Spermatophyta</taxon>
        <taxon>Magnoliopsida</taxon>
        <taxon>eudicotyledons</taxon>
        <taxon>Gunneridae</taxon>
        <taxon>Pentapetalae</taxon>
        <taxon>rosids</taxon>
        <taxon>malvids</taxon>
        <taxon>Sapindales</taxon>
        <taxon>Sapindaceae</taxon>
        <taxon>Hippocastanoideae</taxon>
        <taxon>Acereae</taxon>
        <taxon>Dipteronia</taxon>
    </lineage>
</organism>
<dbReference type="Proteomes" id="UP001281410">
    <property type="component" value="Unassembled WGS sequence"/>
</dbReference>
<evidence type="ECO:0000256" key="1">
    <source>
        <dbReference type="ARBA" id="ARBA00007495"/>
    </source>
</evidence>
<dbReference type="PANTHER" id="PTHR31490:SF2">
    <property type="entry name" value="GLYCOSYL HYDROLASE FAMILY 10 PROTEIN"/>
    <property type="match status" value="1"/>
</dbReference>
<keyword evidence="2" id="KW-0378">Hydrolase</keyword>
<keyword evidence="7" id="KW-1185">Reference proteome</keyword>
<keyword evidence="3" id="KW-0119">Carbohydrate metabolism</keyword>
<dbReference type="SUPFAM" id="SSF51445">
    <property type="entry name" value="(Trans)glycosidases"/>
    <property type="match status" value="1"/>
</dbReference>
<reference evidence="6" key="1">
    <citation type="journal article" date="2023" name="Plant J.">
        <title>Genome sequences and population genomics provide insights into the demographic history, inbreeding, and mutation load of two 'living fossil' tree species of Dipteronia.</title>
        <authorList>
            <person name="Feng Y."/>
            <person name="Comes H.P."/>
            <person name="Chen J."/>
            <person name="Zhu S."/>
            <person name="Lu R."/>
            <person name="Zhang X."/>
            <person name="Li P."/>
            <person name="Qiu J."/>
            <person name="Olsen K.M."/>
            <person name="Qiu Y."/>
        </authorList>
    </citation>
    <scope>NUCLEOTIDE SEQUENCE</scope>
    <source>
        <strain evidence="6">NBL</strain>
    </source>
</reference>
<evidence type="ECO:0000313" key="7">
    <source>
        <dbReference type="Proteomes" id="UP001281410"/>
    </source>
</evidence>
<dbReference type="InterPro" id="IPR017853">
    <property type="entry name" value="GH"/>
</dbReference>
<dbReference type="GO" id="GO:0031176">
    <property type="term" value="F:endo-1,4-beta-xylanase activity"/>
    <property type="evidence" value="ECO:0007669"/>
    <property type="project" value="UniProtKB-ARBA"/>
</dbReference>
<comment type="similarity">
    <text evidence="1">Belongs to the glycosyl hydrolase 10 (cellulase F) family.</text>
</comment>
<proteinExistence type="inferred from homology"/>
<protein>
    <recommendedName>
        <fullName evidence="5">GH10 domain-containing protein</fullName>
    </recommendedName>
</protein>
<dbReference type="Pfam" id="PF00331">
    <property type="entry name" value="Glyco_hydro_10"/>
    <property type="match status" value="1"/>
</dbReference>
<dbReference type="SMART" id="SM00633">
    <property type="entry name" value="Glyco_10"/>
    <property type="match status" value="1"/>
</dbReference>
<dbReference type="InterPro" id="IPR001000">
    <property type="entry name" value="GH10_dom"/>
</dbReference>
<keyword evidence="4" id="KW-0624">Polysaccharide degradation</keyword>
<comment type="caution">
    <text evidence="6">The sequence shown here is derived from an EMBL/GenBank/DDBJ whole genome shotgun (WGS) entry which is preliminary data.</text>
</comment>
<dbReference type="InterPro" id="IPR044846">
    <property type="entry name" value="GH10"/>
</dbReference>
<sequence>MLKGGLTVNASGPAEIYFQSNNTSIELWVDSVSLQPFTQEEWRSHQDESIEKTRKRRVRIQVVDTQGNPLKNATISIEQNGLSFPFGCATNKNILTNQKYQEWFISRFSYAVFDNEMKWYSTELTSGQEDYSVPDAMLKLMKQYNILVRGHNIFWDDPKYQPSWVTSLSPTDLALAAGRRIYSIMSRYKGQIIQWDVVNENLHFNFFESKMGENASSIFYKYAHQYDSSSFYFMNEYNTIEESADPTSSPANYIQKLREIHSYPGNKDAMGIGLEGHFRVPNFAYMRASLDILAKADTPIWLTEIDVKSGSNQAQTAQYLEQILREGHGHPNVNGIMLWGGWYPDGSCGMCLTDNDMNNLPTGDVVDKLLHEWGIRSLQATTDANGFFETSLFHNADYQIKIIHPAIGNSSSSVHNFKVPEASTADSDSSGLSTIMFLQFSA</sequence>
<dbReference type="PANTHER" id="PTHR31490">
    <property type="entry name" value="GLYCOSYL HYDROLASE"/>
    <property type="match status" value="1"/>
</dbReference>
<feature type="domain" description="GH10" evidence="5">
    <location>
        <begin position="76"/>
        <end position="369"/>
    </location>
</feature>